<dbReference type="AlphaFoldDB" id="A0A8D0H3I6"/>
<organism evidence="1 2">
    <name type="scientific">Sphenodon punctatus</name>
    <name type="common">Tuatara</name>
    <name type="synonym">Hatteria punctata</name>
    <dbReference type="NCBI Taxonomy" id="8508"/>
    <lineage>
        <taxon>Eukaryota</taxon>
        <taxon>Metazoa</taxon>
        <taxon>Chordata</taxon>
        <taxon>Craniata</taxon>
        <taxon>Vertebrata</taxon>
        <taxon>Euteleostomi</taxon>
        <taxon>Lepidosauria</taxon>
        <taxon>Sphenodontia</taxon>
        <taxon>Sphenodontidae</taxon>
        <taxon>Sphenodon</taxon>
    </lineage>
</organism>
<evidence type="ECO:0000313" key="2">
    <source>
        <dbReference type="Proteomes" id="UP000694392"/>
    </source>
</evidence>
<accession>A0A8D0H3I6</accession>
<name>A0A8D0H3I6_SPHPU</name>
<keyword evidence="2" id="KW-1185">Reference proteome</keyword>
<proteinExistence type="predicted"/>
<protein>
    <submittedName>
        <fullName evidence="1">Uncharacterized protein</fullName>
    </submittedName>
</protein>
<evidence type="ECO:0000313" key="1">
    <source>
        <dbReference type="Ensembl" id="ENSSPUP00000015559.1"/>
    </source>
</evidence>
<reference evidence="1" key="2">
    <citation type="submission" date="2025-09" db="UniProtKB">
        <authorList>
            <consortium name="Ensembl"/>
        </authorList>
    </citation>
    <scope>IDENTIFICATION</scope>
</reference>
<dbReference type="GeneTree" id="ENSGT00950000185042"/>
<sequence>MTLGYGITLCYACCPPSTVTIRPPPFVLNIPGPALYCPSQPFGIEQHNPCATRYGGGALVDAFTYDDESGSSLSNFYDREALPSSTFGYRSRYWN</sequence>
<dbReference type="Proteomes" id="UP000694392">
    <property type="component" value="Unplaced"/>
</dbReference>
<dbReference type="Ensembl" id="ENSSPUT00000016593.1">
    <property type="protein sequence ID" value="ENSSPUP00000015559.1"/>
    <property type="gene ID" value="ENSSPUG00000012025.1"/>
</dbReference>
<reference evidence="1" key="1">
    <citation type="submission" date="2025-08" db="UniProtKB">
        <authorList>
            <consortium name="Ensembl"/>
        </authorList>
    </citation>
    <scope>IDENTIFICATION</scope>
</reference>